<reference evidence="3 4" key="1">
    <citation type="submission" date="2018-06" db="EMBL/GenBank/DDBJ databases">
        <title>Genomic Encyclopedia of Type Strains, Phase III (KMG-III): the genomes of soil and plant-associated and newly described type strains.</title>
        <authorList>
            <person name="Whitman W."/>
        </authorList>
    </citation>
    <scope>NUCLEOTIDE SEQUENCE [LARGE SCALE GENOMIC DNA]</scope>
    <source>
        <strain evidence="3 4">CECT 7646</strain>
    </source>
</reference>
<dbReference type="Proteomes" id="UP000247540">
    <property type="component" value="Unassembled WGS sequence"/>
</dbReference>
<gene>
    <name evidence="3" type="ORF">DFQ15_10370</name>
</gene>
<dbReference type="AlphaFoldDB" id="A0A318SPZ3"/>
<evidence type="ECO:0000313" key="4">
    <source>
        <dbReference type="Proteomes" id="UP000247540"/>
    </source>
</evidence>
<evidence type="ECO:0000256" key="2">
    <source>
        <dbReference type="SAM" id="SignalP"/>
    </source>
</evidence>
<feature type="region of interest" description="Disordered" evidence="1">
    <location>
        <begin position="26"/>
        <end position="47"/>
    </location>
</feature>
<dbReference type="PANTHER" id="PTHR12558:SF13">
    <property type="entry name" value="CELL DIVISION CYCLE PROTEIN 27 HOMOLOG"/>
    <property type="match status" value="1"/>
</dbReference>
<evidence type="ECO:0000313" key="3">
    <source>
        <dbReference type="EMBL" id="PYE79082.1"/>
    </source>
</evidence>
<dbReference type="PANTHER" id="PTHR12558">
    <property type="entry name" value="CELL DIVISION CYCLE 16,23,27"/>
    <property type="match status" value="1"/>
</dbReference>
<protein>
    <submittedName>
        <fullName evidence="3">Tetratricopeptide repeat protein</fullName>
    </submittedName>
</protein>
<sequence length="600" mass="65467">MNPLRLVTALAAALAAFAAAPVLHAQPQPTVPPTQAEKIEPSPDSDAADVSMLNAELFYEVLLGEINSADGDRSAGFALLLDAARKANDPDLYRRAADVALRARSGDAALMAARAWQEAFPTSREANRYVLQILVALNRVGETAVPLARELALTEPRTRALAYTAIPPLYARVGDKRAALTVVERVLADDLAKPARPEDGASAWITVGRMRLAIGDTAGTLDAASRAQVLDPAGEGSAILALELMDPKQPLAEPIVKRYLASGKVQPEIRLGYARALADAQRNAEATRELQTLTVENADFAEGWLLRGAQEAQDGQYAAAEQSIKTFLDLVASRTSPTRPDEDQARSLAQAYLVMAQIAEKRGDLKAAAAWLDKIDSPQALLGVQSRKASLLARQGRLEEGRALIRAVPERSVADKRGKLMAEVQLLRDFKREDEAYKLLQEASAAAPDDADLLYDLAMTAEKLGQFDEMERLLRQLIQKQPDYHHAYNALGYSLAERNVRLPEARDLIKKALAFVPDDPFITDSLGWVEFRVGNKEEAARLLQGAYKTKPDPEIAAHLGEVLWSLGQREQANAIWNEGLLLNADNPTLTQTLKRLRARP</sequence>
<dbReference type="EMBL" id="QJTC01000003">
    <property type="protein sequence ID" value="PYE79082.1"/>
    <property type="molecule type" value="Genomic_DNA"/>
</dbReference>
<dbReference type="RefSeq" id="WP_110464597.1">
    <property type="nucleotide sequence ID" value="NZ_JAMOFZ010000003.1"/>
</dbReference>
<feature type="chain" id="PRO_5016336869" evidence="2">
    <location>
        <begin position="26"/>
        <end position="600"/>
    </location>
</feature>
<dbReference type="OrthoDB" id="9766710at2"/>
<organism evidence="3 4">
    <name type="scientific">Xylophilus ampelinus</name>
    <dbReference type="NCBI Taxonomy" id="54067"/>
    <lineage>
        <taxon>Bacteria</taxon>
        <taxon>Pseudomonadati</taxon>
        <taxon>Pseudomonadota</taxon>
        <taxon>Betaproteobacteria</taxon>
        <taxon>Burkholderiales</taxon>
        <taxon>Xylophilus</taxon>
    </lineage>
</organism>
<dbReference type="InterPro" id="IPR011990">
    <property type="entry name" value="TPR-like_helical_dom_sf"/>
</dbReference>
<feature type="signal peptide" evidence="2">
    <location>
        <begin position="1"/>
        <end position="25"/>
    </location>
</feature>
<dbReference type="Pfam" id="PF13432">
    <property type="entry name" value="TPR_16"/>
    <property type="match status" value="1"/>
</dbReference>
<dbReference type="SUPFAM" id="SSF48452">
    <property type="entry name" value="TPR-like"/>
    <property type="match status" value="3"/>
</dbReference>
<proteinExistence type="predicted"/>
<dbReference type="Gene3D" id="1.25.40.10">
    <property type="entry name" value="Tetratricopeptide repeat domain"/>
    <property type="match status" value="2"/>
</dbReference>
<keyword evidence="2" id="KW-0732">Signal</keyword>
<evidence type="ECO:0000256" key="1">
    <source>
        <dbReference type="SAM" id="MobiDB-lite"/>
    </source>
</evidence>
<name>A0A318SPZ3_9BURK</name>
<keyword evidence="4" id="KW-1185">Reference proteome</keyword>
<comment type="caution">
    <text evidence="3">The sequence shown here is derived from an EMBL/GenBank/DDBJ whole genome shotgun (WGS) entry which is preliminary data.</text>
</comment>
<dbReference type="SMART" id="SM00028">
    <property type="entry name" value="TPR"/>
    <property type="match status" value="5"/>
</dbReference>
<dbReference type="InterPro" id="IPR019734">
    <property type="entry name" value="TPR_rpt"/>
</dbReference>
<accession>A0A318SPZ3</accession>